<dbReference type="GO" id="GO:0005737">
    <property type="term" value="C:cytoplasm"/>
    <property type="evidence" value="ECO:0007669"/>
    <property type="project" value="TreeGrafter"/>
</dbReference>
<dbReference type="GO" id="GO:0016805">
    <property type="term" value="F:dipeptidase activity"/>
    <property type="evidence" value="ECO:0007669"/>
    <property type="project" value="InterPro"/>
</dbReference>
<dbReference type="InterPro" id="IPR052030">
    <property type="entry name" value="Peptidase_M20/M20A_hydrolases"/>
</dbReference>
<gene>
    <name evidence="3" type="ORF">KHA93_16550</name>
</gene>
<dbReference type="FunFam" id="3.30.70.360:FF:000004">
    <property type="entry name" value="Peptidase M20 domain-containing protein 2"/>
    <property type="match status" value="1"/>
</dbReference>
<evidence type="ECO:0000313" key="4">
    <source>
        <dbReference type="Proteomes" id="UP000682713"/>
    </source>
</evidence>
<dbReference type="AlphaFoldDB" id="A0A942TS58"/>
<dbReference type="Pfam" id="PF07687">
    <property type="entry name" value="M20_dimer"/>
    <property type="match status" value="1"/>
</dbReference>
<accession>A0A942TS58</accession>
<dbReference type="InterPro" id="IPR002933">
    <property type="entry name" value="Peptidase_M20"/>
</dbReference>
<dbReference type="InterPro" id="IPR017439">
    <property type="entry name" value="Amidohydrolase"/>
</dbReference>
<dbReference type="Pfam" id="PF01546">
    <property type="entry name" value="Peptidase_M20"/>
    <property type="match status" value="1"/>
</dbReference>
<dbReference type="PIRSF" id="PIRSF037226">
    <property type="entry name" value="Amidohydrolase_ACY1L2_prd"/>
    <property type="match status" value="1"/>
</dbReference>
<dbReference type="EMBL" id="JAGYPJ010000001">
    <property type="protein sequence ID" value="MBS4201249.1"/>
    <property type="molecule type" value="Genomic_DNA"/>
</dbReference>
<dbReference type="GO" id="GO:0046657">
    <property type="term" value="P:folic acid catabolic process"/>
    <property type="evidence" value="ECO:0007669"/>
    <property type="project" value="TreeGrafter"/>
</dbReference>
<organism evidence="3 4">
    <name type="scientific">Lederbergia citrisecunda</name>
    <dbReference type="NCBI Taxonomy" id="2833583"/>
    <lineage>
        <taxon>Bacteria</taxon>
        <taxon>Bacillati</taxon>
        <taxon>Bacillota</taxon>
        <taxon>Bacilli</taxon>
        <taxon>Bacillales</taxon>
        <taxon>Bacillaceae</taxon>
        <taxon>Lederbergia</taxon>
    </lineage>
</organism>
<dbReference type="CDD" id="cd05672">
    <property type="entry name" value="M20_ACY1L2-like"/>
    <property type="match status" value="1"/>
</dbReference>
<comment type="similarity">
    <text evidence="1">Belongs to the peptidase M20A family.</text>
</comment>
<evidence type="ECO:0000259" key="2">
    <source>
        <dbReference type="Pfam" id="PF07687"/>
    </source>
</evidence>
<dbReference type="SUPFAM" id="SSF53187">
    <property type="entry name" value="Zn-dependent exopeptidases"/>
    <property type="match status" value="1"/>
</dbReference>
<dbReference type="PANTHER" id="PTHR30575:SF0">
    <property type="entry name" value="XAA-ARG DIPEPTIDASE"/>
    <property type="match status" value="1"/>
</dbReference>
<dbReference type="GO" id="GO:0071713">
    <property type="term" value="F:para-aminobenzoyl-glutamate hydrolase activity"/>
    <property type="evidence" value="ECO:0007669"/>
    <property type="project" value="TreeGrafter"/>
</dbReference>
<dbReference type="InterPro" id="IPR017144">
    <property type="entry name" value="Xaa-Arg_dipeptidase"/>
</dbReference>
<dbReference type="PANTHER" id="PTHR30575">
    <property type="entry name" value="PEPTIDASE M20"/>
    <property type="match status" value="1"/>
</dbReference>
<comment type="caution">
    <text evidence="3">The sequence shown here is derived from an EMBL/GenBank/DDBJ whole genome shotgun (WGS) entry which is preliminary data.</text>
</comment>
<protein>
    <recommendedName>
        <fullName evidence="1">Peptidase M20 domain-containing protein 2</fullName>
    </recommendedName>
</protein>
<evidence type="ECO:0000313" key="3">
    <source>
        <dbReference type="EMBL" id="MBS4201249.1"/>
    </source>
</evidence>
<feature type="domain" description="Peptidase M20 dimerisation" evidence="2">
    <location>
        <begin position="180"/>
        <end position="267"/>
    </location>
</feature>
<reference evidence="3 4" key="1">
    <citation type="submission" date="2021-05" db="EMBL/GenBank/DDBJ databases">
        <title>Novel Bacillus species.</title>
        <authorList>
            <person name="Liu G."/>
        </authorList>
    </citation>
    <scope>NUCLEOTIDE SEQUENCE [LARGE SCALE GENOMIC DNA]</scope>
    <source>
        <strain evidence="3 4">FJAT-49732</strain>
    </source>
</reference>
<sequence length="400" mass="42527">MSTVLNGLDLINESIETNREKYIETSQVIHANPEIGNQEFFASKRHVDTLAEAGFEVQTAVAGHETSFFAVKDSGVPGPTIAFLAEYDALPGLGHACGHNIIGTTSVAAGIALSQVLLETGGRVAVLGTPAEEGGPNGSAKGSFVKHGFLEDIDVALMIHPSGRTSLTGETLAVDPLDFHFYGKAAHAAASPEKGINALDAVILLFNGISALRQQLPTDVRIHGIITHGGDAPNIIPEYASARFYIRASTWKRTEEVANKIRAIAEGAGLATGAKVKVERFQNEVQDFVLNSVLDSVLHEELEAVGETVHTEKSTGKGSTDAGNISYAVPTAHPHIKIGPDDLIAHTDEFRECAKSELGNEALIKGAKALAATGYRLLTDSVLLHKVKKEHERALAEKKK</sequence>
<proteinExistence type="inferred from homology"/>
<dbReference type="InterPro" id="IPR011650">
    <property type="entry name" value="Peptidase_M20_dimer"/>
</dbReference>
<dbReference type="SUPFAM" id="SSF55031">
    <property type="entry name" value="Bacterial exopeptidase dimerisation domain"/>
    <property type="match status" value="1"/>
</dbReference>
<evidence type="ECO:0000256" key="1">
    <source>
        <dbReference type="PIRNR" id="PIRNR037226"/>
    </source>
</evidence>
<dbReference type="InterPro" id="IPR036264">
    <property type="entry name" value="Bact_exopeptidase_dim_dom"/>
</dbReference>
<dbReference type="RefSeq" id="WP_213111747.1">
    <property type="nucleotide sequence ID" value="NZ_JAGYPJ010000001.1"/>
</dbReference>
<dbReference type="NCBIfam" id="TIGR01891">
    <property type="entry name" value="amidohydrolases"/>
    <property type="match status" value="1"/>
</dbReference>
<dbReference type="Proteomes" id="UP000682713">
    <property type="component" value="Unassembled WGS sequence"/>
</dbReference>
<keyword evidence="4" id="KW-1185">Reference proteome</keyword>
<dbReference type="Gene3D" id="3.40.630.10">
    <property type="entry name" value="Zn peptidases"/>
    <property type="match status" value="1"/>
</dbReference>
<dbReference type="Gene3D" id="3.30.70.360">
    <property type="match status" value="1"/>
</dbReference>
<name>A0A942TS58_9BACI</name>